<protein>
    <submittedName>
        <fullName evidence="3 4">Uncharacterized protein</fullName>
    </submittedName>
</protein>
<dbReference type="EMBL" id="AMQM01000683">
    <property type="status" value="NOT_ANNOTATED_CDS"/>
    <property type="molecule type" value="Genomic_DNA"/>
</dbReference>
<dbReference type="GeneID" id="20210902"/>
<evidence type="ECO:0000313" key="3">
    <source>
        <dbReference type="EMBL" id="ESO06701.1"/>
    </source>
</evidence>
<dbReference type="HOGENOM" id="CLU_866776_0_0_1"/>
<keyword evidence="5" id="KW-1185">Reference proteome</keyword>
<dbReference type="EMBL" id="KB096324">
    <property type="protein sequence ID" value="ESO06701.1"/>
    <property type="molecule type" value="Genomic_DNA"/>
</dbReference>
<dbReference type="KEGG" id="hro:HELRODRAFT_188459"/>
<dbReference type="InParanoid" id="T1FQ05"/>
<reference evidence="3 5" key="2">
    <citation type="journal article" date="2013" name="Nature">
        <title>Insights into bilaterian evolution from three spiralian genomes.</title>
        <authorList>
            <person name="Simakov O."/>
            <person name="Marletaz F."/>
            <person name="Cho S.J."/>
            <person name="Edsinger-Gonzales E."/>
            <person name="Havlak P."/>
            <person name="Hellsten U."/>
            <person name="Kuo D.H."/>
            <person name="Larsson T."/>
            <person name="Lv J."/>
            <person name="Arendt D."/>
            <person name="Savage R."/>
            <person name="Osoegawa K."/>
            <person name="de Jong P."/>
            <person name="Grimwood J."/>
            <person name="Chapman J.A."/>
            <person name="Shapiro H."/>
            <person name="Aerts A."/>
            <person name="Otillar R.P."/>
            <person name="Terry A.Y."/>
            <person name="Boore J.L."/>
            <person name="Grigoriev I.V."/>
            <person name="Lindberg D.R."/>
            <person name="Seaver E.C."/>
            <person name="Weisblat D.A."/>
            <person name="Putnam N.H."/>
            <person name="Rokhsar D.S."/>
        </authorList>
    </citation>
    <scope>NUCLEOTIDE SEQUENCE</scope>
</reference>
<evidence type="ECO:0000256" key="2">
    <source>
        <dbReference type="SAM" id="MobiDB-lite"/>
    </source>
</evidence>
<evidence type="ECO:0000313" key="5">
    <source>
        <dbReference type="Proteomes" id="UP000015101"/>
    </source>
</evidence>
<dbReference type="RefSeq" id="XP_009016069.1">
    <property type="nucleotide sequence ID" value="XM_009017821.1"/>
</dbReference>
<organism evidence="4 5">
    <name type="scientific">Helobdella robusta</name>
    <name type="common">Californian leech</name>
    <dbReference type="NCBI Taxonomy" id="6412"/>
    <lineage>
        <taxon>Eukaryota</taxon>
        <taxon>Metazoa</taxon>
        <taxon>Spiralia</taxon>
        <taxon>Lophotrochozoa</taxon>
        <taxon>Annelida</taxon>
        <taxon>Clitellata</taxon>
        <taxon>Hirudinea</taxon>
        <taxon>Rhynchobdellida</taxon>
        <taxon>Glossiphoniidae</taxon>
        <taxon>Helobdella</taxon>
    </lineage>
</organism>
<keyword evidence="1" id="KW-0175">Coiled coil</keyword>
<sequence>MNVFEQLESIYTNAKLDLDKLVNHQEAMDPQTVQSVTSSLQKMSDDIKELKIKAEKKLAEIELDNNSYEMSQMQARSALNVNKEKLIRLLPELKDTLFKDDDDGEKDAGDLEGRESDYFESCKENQPDGAVVTDVPEHTDDFVNLENADEFMRKIKQDILRVRNKYCTPSSDLPPSADLDKKSKETLSTEHQETMNKMSELTSTLSLVDGNDRNIPDELFKNRPVEPKVSILKTSSLNKQMKFSNRHTTRVQFSDNSNTTVSTAAHHEAAANGDSHFQYGVQSVKDPKAKHRLDFSQKQNTETTSLYPDYESYLRSFNKPK</sequence>
<dbReference type="Proteomes" id="UP000015101">
    <property type="component" value="Unassembled WGS sequence"/>
</dbReference>
<reference evidence="5" key="1">
    <citation type="submission" date="2012-12" db="EMBL/GenBank/DDBJ databases">
        <authorList>
            <person name="Hellsten U."/>
            <person name="Grimwood J."/>
            <person name="Chapman J.A."/>
            <person name="Shapiro H."/>
            <person name="Aerts A."/>
            <person name="Otillar R.P."/>
            <person name="Terry A.Y."/>
            <person name="Boore J.L."/>
            <person name="Simakov O."/>
            <person name="Marletaz F."/>
            <person name="Cho S.-J."/>
            <person name="Edsinger-Gonzales E."/>
            <person name="Havlak P."/>
            <person name="Kuo D.-H."/>
            <person name="Larsson T."/>
            <person name="Lv J."/>
            <person name="Arendt D."/>
            <person name="Savage R."/>
            <person name="Osoegawa K."/>
            <person name="de Jong P."/>
            <person name="Lindberg D.R."/>
            <person name="Seaver E.C."/>
            <person name="Weisblat D.A."/>
            <person name="Putnam N.H."/>
            <person name="Grigoriev I.V."/>
            <person name="Rokhsar D.S."/>
        </authorList>
    </citation>
    <scope>NUCLEOTIDE SEQUENCE</scope>
</reference>
<evidence type="ECO:0000256" key="1">
    <source>
        <dbReference type="SAM" id="Coils"/>
    </source>
</evidence>
<dbReference type="CTD" id="20210902"/>
<gene>
    <name evidence="4" type="primary">20210902</name>
    <name evidence="3" type="ORF">HELRODRAFT_188459</name>
</gene>
<name>T1FQ05_HELRO</name>
<evidence type="ECO:0000313" key="4">
    <source>
        <dbReference type="EnsemblMetazoa" id="HelroP188459"/>
    </source>
</evidence>
<feature type="compositionally biased region" description="Basic and acidic residues" evidence="2">
    <location>
        <begin position="178"/>
        <end position="194"/>
    </location>
</feature>
<proteinExistence type="predicted"/>
<accession>T1FQ05</accession>
<feature type="coiled-coil region" evidence="1">
    <location>
        <begin position="33"/>
        <end position="71"/>
    </location>
</feature>
<dbReference type="EnsemblMetazoa" id="HelroT188459">
    <property type="protein sequence ID" value="HelroP188459"/>
    <property type="gene ID" value="HelroG188459"/>
</dbReference>
<feature type="region of interest" description="Disordered" evidence="2">
    <location>
        <begin position="166"/>
        <end position="196"/>
    </location>
</feature>
<dbReference type="AlphaFoldDB" id="T1FQ05"/>
<reference evidence="4" key="3">
    <citation type="submission" date="2015-06" db="UniProtKB">
        <authorList>
            <consortium name="EnsemblMetazoa"/>
        </authorList>
    </citation>
    <scope>IDENTIFICATION</scope>
</reference>